<evidence type="ECO:0000313" key="3">
    <source>
        <dbReference type="EMBL" id="OHF04327.1"/>
    </source>
</evidence>
<evidence type="ECO:0000256" key="1">
    <source>
        <dbReference type="SAM" id="MobiDB-lite"/>
    </source>
</evidence>
<dbReference type="AlphaFoldDB" id="A0A1G4BST2"/>
<feature type="region of interest" description="Disordered" evidence="1">
    <location>
        <begin position="243"/>
        <end position="277"/>
    </location>
</feature>
<reference evidence="3 4" key="1">
    <citation type="submission" date="2016-09" db="EMBL/GenBank/DDBJ databases">
        <authorList>
            <person name="Capua I."/>
            <person name="De Benedictis P."/>
            <person name="Joannis T."/>
            <person name="Lombin L.H."/>
            <person name="Cattoli G."/>
        </authorList>
    </citation>
    <scope>NUCLEOTIDE SEQUENCE [LARGE SCALE GENOMIC DNA]</scope>
    <source>
        <strain evidence="3 4">IMI 309357</strain>
    </source>
</reference>
<feature type="compositionally biased region" description="Basic and acidic residues" evidence="1">
    <location>
        <begin position="29"/>
        <end position="40"/>
    </location>
</feature>
<dbReference type="EMBL" id="MJBS01000002">
    <property type="protein sequence ID" value="OHF04327.1"/>
    <property type="molecule type" value="Genomic_DNA"/>
</dbReference>
<feature type="compositionally biased region" description="Basic and acidic residues" evidence="1">
    <location>
        <begin position="1026"/>
        <end position="1035"/>
    </location>
</feature>
<dbReference type="OrthoDB" id="2322499at2759"/>
<feature type="region of interest" description="Disordered" evidence="1">
    <location>
        <begin position="867"/>
        <end position="891"/>
    </location>
</feature>
<feature type="domain" description="DUF7892" evidence="2">
    <location>
        <begin position="704"/>
        <end position="860"/>
    </location>
</feature>
<dbReference type="Pfam" id="PF25422">
    <property type="entry name" value="DUF7892"/>
    <property type="match status" value="1"/>
</dbReference>
<name>A0A1G4BST2_9PEZI</name>
<dbReference type="RefSeq" id="XP_022481462.1">
    <property type="nucleotide sequence ID" value="XM_022611837.1"/>
</dbReference>
<dbReference type="STRING" id="1209926.A0A1G4BST2"/>
<dbReference type="Proteomes" id="UP000176998">
    <property type="component" value="Unassembled WGS sequence"/>
</dbReference>
<comment type="caution">
    <text evidence="3">The sequence shown here is derived from an EMBL/GenBank/DDBJ whole genome shotgun (WGS) entry which is preliminary data.</text>
</comment>
<dbReference type="InterPro" id="IPR057214">
    <property type="entry name" value="DUF7892"/>
</dbReference>
<feature type="compositionally biased region" description="Polar residues" evidence="1">
    <location>
        <begin position="18"/>
        <end position="28"/>
    </location>
</feature>
<gene>
    <name evidence="3" type="ORF">CORC01_00179</name>
</gene>
<evidence type="ECO:0000259" key="2">
    <source>
        <dbReference type="Pfam" id="PF25422"/>
    </source>
</evidence>
<keyword evidence="4" id="KW-1185">Reference proteome</keyword>
<feature type="compositionally biased region" description="Polar residues" evidence="1">
    <location>
        <begin position="1"/>
        <end position="10"/>
    </location>
</feature>
<feature type="region of interest" description="Disordered" evidence="1">
    <location>
        <begin position="1022"/>
        <end position="1096"/>
    </location>
</feature>
<protein>
    <recommendedName>
        <fullName evidence="2">DUF7892 domain-containing protein</fullName>
    </recommendedName>
</protein>
<feature type="region of interest" description="Disordered" evidence="1">
    <location>
        <begin position="1"/>
        <end position="81"/>
    </location>
</feature>
<evidence type="ECO:0000313" key="4">
    <source>
        <dbReference type="Proteomes" id="UP000176998"/>
    </source>
</evidence>
<proteinExistence type="predicted"/>
<dbReference type="GeneID" id="34553347"/>
<accession>A0A1G4BST2</accession>
<feature type="region of interest" description="Disordered" evidence="1">
    <location>
        <begin position="907"/>
        <end position="945"/>
    </location>
</feature>
<organism evidence="3 4">
    <name type="scientific">Colletotrichum orchidophilum</name>
    <dbReference type="NCBI Taxonomy" id="1209926"/>
    <lineage>
        <taxon>Eukaryota</taxon>
        <taxon>Fungi</taxon>
        <taxon>Dikarya</taxon>
        <taxon>Ascomycota</taxon>
        <taxon>Pezizomycotina</taxon>
        <taxon>Sordariomycetes</taxon>
        <taxon>Hypocreomycetidae</taxon>
        <taxon>Glomerellales</taxon>
        <taxon>Glomerellaceae</taxon>
        <taxon>Colletotrichum</taxon>
    </lineage>
</organism>
<sequence length="1277" mass="140979">MEFSPLSQHHGSPAYDANTPSSRVASSSDEVKRLAPRDNRFSSFNMSDQAAVGLRDRSSQKNKRKAAHSFVEVNDTGQDQGMSKRLKLEAVQNQPPQVPRDRALLPSDMWHRVFTFLPPRSLGALLQEIDLLLSSTTPSSLIPGFAFVLVTQQLQAIPSSTLTINTGHPKLETTKLYSASSIAAAKEQLSVVQDLGTAAVEEWFKGLDARGKELRNDASRWEKWAMAGGLALMCQPVQTPRNGISDGLIQAGDPKSPNSARDSETSTPLSAETKGTAGRVGSTFAEGQSLALQSSSDNTHEEAAALKALRRAEIERRAMLLDPPLPPNIIVHMPCFQAAIQITATLDDNAWITLKPRLLSQRADAERNVNSCLTELRSTGPETKDENEISRKVTDQDWDDIQGPVRARISKYADEVIRGSWNKGRKVNKENSPRFAAGVLLSVRSRFYADVAQDAADALAAGQRPVLDPQEGPFTQKLTLENMKWVFDVKIKQHTESHRRELFLCNGCESHRFYGLEGVIQHYAAKHTKALSLGNVVVHWRAEWPEQPIFKPNGRPTKSSRQIGGTVVAKNHAATAPRPLHGPDTFSRSGSLLPSSAYHFTSDHVPSLSYQIPHIDPYNLAPSYNADASIPRAPYTLPNFAPPGVPQFYPTVPSSFGSAPRGPQGHSPNILGTPYAGQPHITLVRHGHPQPPCVTLHGMPLSPSYATQLEDLARIARVIWNSLSTARDLPGPLRVYITIHHVVKRFRSKFADTPSLRMFNDGLSNNKDMRPVRNINGLRCKSCTLGLGPLVNPDRTTFSLPQLVNHFENQHMELQQGGHRSEPGLDWTQDMILMPDVSEIPDLKALIGGKGHKFNLVNEAVPWVFKKPNRPSHQPGTTQPLSGLPQPIDSDLVTDYTRQSYATHAGGSGAALNAWPDSRATQDPPSVGREQQRRDSQPSMEYEVQRCATIPSRLSLTSYEEYDPGRPLDSPTFNSLRQRSWGAPSVFDEMDRNFYYESGHPGGGNKTAQYMASSYPSGRIPAMADGNHHGVREQPRAPGPAAGESRHGQNNRFPVGEEERTTCTSDQARSVRPRPSLEREQMPPQNTRPGSGRCATIPQSTRFMGLDFAGPLAEKSVCFGLTAALESHLAQDRDAPAQNLKYELFERGSVQQECRPTARDARPSVHPIYPEQHMDAENLDDARHRRFTQSITESHGICHPGDPSEALSYNQISAVIQHLSRSYDHSKPARYAGVTRPPSAGDEESYEIVHVRDAEREYLVRRPILCERAPPRVLPGP</sequence>
<feature type="compositionally biased region" description="Polar residues" evidence="1">
    <location>
        <begin position="256"/>
        <end position="270"/>
    </location>
</feature>
<feature type="compositionally biased region" description="Polar residues" evidence="1">
    <location>
        <begin position="871"/>
        <end position="881"/>
    </location>
</feature>